<organism evidence="2 3">
    <name type="scientific">Megamonas hypermegale</name>
    <dbReference type="NCBI Taxonomy" id="158847"/>
    <lineage>
        <taxon>Bacteria</taxon>
        <taxon>Bacillati</taxon>
        <taxon>Bacillota</taxon>
        <taxon>Negativicutes</taxon>
        <taxon>Selenomonadales</taxon>
        <taxon>Selenomonadaceae</taxon>
        <taxon>Megamonas</taxon>
    </lineage>
</organism>
<evidence type="ECO:0000313" key="2">
    <source>
        <dbReference type="EMBL" id="STY71203.1"/>
    </source>
</evidence>
<gene>
    <name evidence="2" type="ORF">NCTC10571_01359</name>
</gene>
<dbReference type="EMBL" id="UGPP01000001">
    <property type="protein sequence ID" value="STY71203.1"/>
    <property type="molecule type" value="Genomic_DNA"/>
</dbReference>
<sequence length="43" mass="5148">MIILDNDCVEYICVSLIIISFFVCVTISDYFKYKYQNKDDKED</sequence>
<dbReference type="AlphaFoldDB" id="A0A378NS32"/>
<proteinExistence type="predicted"/>
<reference evidence="2 3" key="1">
    <citation type="submission" date="2018-06" db="EMBL/GenBank/DDBJ databases">
        <authorList>
            <consortium name="Pathogen Informatics"/>
            <person name="Doyle S."/>
        </authorList>
    </citation>
    <scope>NUCLEOTIDE SEQUENCE [LARGE SCALE GENOMIC DNA]</scope>
    <source>
        <strain evidence="2 3">NCTC10571</strain>
    </source>
</reference>
<feature type="transmembrane region" description="Helical" evidence="1">
    <location>
        <begin position="12"/>
        <end position="31"/>
    </location>
</feature>
<keyword evidence="1" id="KW-0472">Membrane</keyword>
<protein>
    <submittedName>
        <fullName evidence="2">Uncharacterized protein</fullName>
    </submittedName>
</protein>
<evidence type="ECO:0000256" key="1">
    <source>
        <dbReference type="SAM" id="Phobius"/>
    </source>
</evidence>
<evidence type="ECO:0000313" key="3">
    <source>
        <dbReference type="Proteomes" id="UP000255234"/>
    </source>
</evidence>
<name>A0A378NS32_9FIRM</name>
<keyword evidence="1" id="KW-0812">Transmembrane</keyword>
<dbReference type="Proteomes" id="UP000255234">
    <property type="component" value="Unassembled WGS sequence"/>
</dbReference>
<keyword evidence="1" id="KW-1133">Transmembrane helix</keyword>
<accession>A0A378NS32</accession>